<dbReference type="SUPFAM" id="SSF81296">
    <property type="entry name" value="E set domains"/>
    <property type="match status" value="2"/>
</dbReference>
<evidence type="ECO:0000259" key="2">
    <source>
        <dbReference type="SMART" id="SM01017"/>
    </source>
</evidence>
<name>A0AAD7WZH2_9TELE</name>
<dbReference type="GO" id="GO:0005737">
    <property type="term" value="C:cytoplasm"/>
    <property type="evidence" value="ECO:0007669"/>
    <property type="project" value="TreeGrafter"/>
</dbReference>
<dbReference type="InterPro" id="IPR014752">
    <property type="entry name" value="Arrestin-like_C"/>
</dbReference>
<dbReference type="Gene3D" id="2.60.40.640">
    <property type="match status" value="2"/>
</dbReference>
<evidence type="ECO:0000313" key="4">
    <source>
        <dbReference type="Proteomes" id="UP001221898"/>
    </source>
</evidence>
<reference evidence="3" key="1">
    <citation type="journal article" date="2023" name="Science">
        <title>Genome structures resolve the early diversification of teleost fishes.</title>
        <authorList>
            <person name="Parey E."/>
            <person name="Louis A."/>
            <person name="Montfort J."/>
            <person name="Bouchez O."/>
            <person name="Roques C."/>
            <person name="Iampietro C."/>
            <person name="Lluch J."/>
            <person name="Castinel A."/>
            <person name="Donnadieu C."/>
            <person name="Desvignes T."/>
            <person name="Floi Bucao C."/>
            <person name="Jouanno E."/>
            <person name="Wen M."/>
            <person name="Mejri S."/>
            <person name="Dirks R."/>
            <person name="Jansen H."/>
            <person name="Henkel C."/>
            <person name="Chen W.J."/>
            <person name="Zahm M."/>
            <person name="Cabau C."/>
            <person name="Klopp C."/>
            <person name="Thompson A.W."/>
            <person name="Robinson-Rechavi M."/>
            <person name="Braasch I."/>
            <person name="Lecointre G."/>
            <person name="Bobe J."/>
            <person name="Postlethwait J.H."/>
            <person name="Berthelot C."/>
            <person name="Roest Crollius H."/>
            <person name="Guiguen Y."/>
        </authorList>
    </citation>
    <scope>NUCLEOTIDE SEQUENCE</scope>
    <source>
        <strain evidence="3">NC1722</strain>
    </source>
</reference>
<dbReference type="GO" id="GO:0007399">
    <property type="term" value="P:nervous system development"/>
    <property type="evidence" value="ECO:0007669"/>
    <property type="project" value="UniProtKB-ARBA"/>
</dbReference>
<dbReference type="AlphaFoldDB" id="A0AAD7WZH2"/>
<dbReference type="Pfam" id="PF00339">
    <property type="entry name" value="Arrestin_N"/>
    <property type="match status" value="1"/>
</dbReference>
<protein>
    <recommendedName>
        <fullName evidence="2">Arrestin C-terminal-like domain-containing protein</fullName>
    </recommendedName>
</protein>
<evidence type="ECO:0000313" key="3">
    <source>
        <dbReference type="EMBL" id="KAJ8414927.1"/>
    </source>
</evidence>
<dbReference type="SMART" id="SM01017">
    <property type="entry name" value="Arrestin_C"/>
    <property type="match status" value="1"/>
</dbReference>
<dbReference type="Pfam" id="PF02752">
    <property type="entry name" value="Arrestin_C"/>
    <property type="match status" value="1"/>
</dbReference>
<keyword evidence="4" id="KW-1185">Reference proteome</keyword>
<sequence length="233" mass="26112">MIIFPSLAVGAGQTVLPKGMHVYPFRIQLPYGDFPSSFQGVSGRVSYSLTVQIHRPWHLAKEFRTELNFVSHIDANQPQLRAPMTASNNKELCCLCCTSGPISMSVRLERRGYVPGEMIQIIAEFENSTSRTLIPKATLIQISTFYTISRSTRKTVPKEITKIHGRPLMPYSSEVWGEEMLQIPDDTPLSVSNCQILEVEYSLLVSLSIPSGFNLKVMFPLVLCSIPVYYPPV</sequence>
<dbReference type="InterPro" id="IPR011021">
    <property type="entry name" value="Arrestin-like_N"/>
</dbReference>
<comment type="similarity">
    <text evidence="1">Belongs to the arrestin family.</text>
</comment>
<dbReference type="InterPro" id="IPR011022">
    <property type="entry name" value="Arrestin_C-like"/>
</dbReference>
<accession>A0AAD7WZH2</accession>
<feature type="domain" description="Arrestin C-terminal-like" evidence="2">
    <location>
        <begin position="98"/>
        <end position="228"/>
    </location>
</feature>
<dbReference type="GO" id="GO:0005886">
    <property type="term" value="C:plasma membrane"/>
    <property type="evidence" value="ECO:0007669"/>
    <property type="project" value="TreeGrafter"/>
</dbReference>
<dbReference type="Proteomes" id="UP001221898">
    <property type="component" value="Unassembled WGS sequence"/>
</dbReference>
<organism evidence="3 4">
    <name type="scientific">Aldrovandia affinis</name>
    <dbReference type="NCBI Taxonomy" id="143900"/>
    <lineage>
        <taxon>Eukaryota</taxon>
        <taxon>Metazoa</taxon>
        <taxon>Chordata</taxon>
        <taxon>Craniata</taxon>
        <taxon>Vertebrata</taxon>
        <taxon>Euteleostomi</taxon>
        <taxon>Actinopterygii</taxon>
        <taxon>Neopterygii</taxon>
        <taxon>Teleostei</taxon>
        <taxon>Notacanthiformes</taxon>
        <taxon>Halosauridae</taxon>
        <taxon>Aldrovandia</taxon>
    </lineage>
</organism>
<dbReference type="GO" id="GO:0015031">
    <property type="term" value="P:protein transport"/>
    <property type="evidence" value="ECO:0007669"/>
    <property type="project" value="TreeGrafter"/>
</dbReference>
<dbReference type="InterPro" id="IPR014756">
    <property type="entry name" value="Ig_E-set"/>
</dbReference>
<dbReference type="PANTHER" id="PTHR11188">
    <property type="entry name" value="ARRESTIN DOMAIN CONTAINING PROTEIN"/>
    <property type="match status" value="1"/>
</dbReference>
<proteinExistence type="inferred from homology"/>
<gene>
    <name evidence="3" type="ORF">AAFF_G00024500</name>
</gene>
<evidence type="ECO:0000256" key="1">
    <source>
        <dbReference type="ARBA" id="ARBA00005298"/>
    </source>
</evidence>
<dbReference type="EMBL" id="JAINUG010000011">
    <property type="protein sequence ID" value="KAJ8414927.1"/>
    <property type="molecule type" value="Genomic_DNA"/>
</dbReference>
<dbReference type="InterPro" id="IPR050357">
    <property type="entry name" value="Arrestin_domain-protein"/>
</dbReference>
<dbReference type="PANTHER" id="PTHR11188:SF135">
    <property type="entry name" value="ARRESTIN DOMAIN CONTAINING 3-LIKE-RELATED"/>
    <property type="match status" value="1"/>
</dbReference>
<comment type="caution">
    <text evidence="3">The sequence shown here is derived from an EMBL/GenBank/DDBJ whole genome shotgun (WGS) entry which is preliminary data.</text>
</comment>